<dbReference type="InterPro" id="IPR022655">
    <property type="entry name" value="DUF1553"/>
</dbReference>
<evidence type="ECO:0000256" key="2">
    <source>
        <dbReference type="ARBA" id="ARBA00023004"/>
    </source>
</evidence>
<feature type="domain" description="Cytochrome c" evidence="4">
    <location>
        <begin position="52"/>
        <end position="147"/>
    </location>
</feature>
<evidence type="ECO:0000256" key="3">
    <source>
        <dbReference type="PROSITE-ProRule" id="PRU00433"/>
    </source>
</evidence>
<dbReference type="InterPro" id="IPR009056">
    <property type="entry name" value="Cyt_c-like_dom"/>
</dbReference>
<dbReference type="RefSeq" id="WP_145220756.1">
    <property type="nucleotide sequence ID" value="NZ_CP036432.1"/>
</dbReference>
<keyword evidence="6" id="KW-1185">Reference proteome</keyword>
<dbReference type="InterPro" id="IPR011429">
    <property type="entry name" value="Cyt_c_Planctomycete-type"/>
</dbReference>
<dbReference type="Pfam" id="PF07635">
    <property type="entry name" value="PSCyt1"/>
    <property type="match status" value="2"/>
</dbReference>
<reference evidence="5 6" key="1">
    <citation type="submission" date="2019-02" db="EMBL/GenBank/DDBJ databases">
        <title>Deep-cultivation of Planctomycetes and their phenomic and genomic characterization uncovers novel biology.</title>
        <authorList>
            <person name="Wiegand S."/>
            <person name="Jogler M."/>
            <person name="Boedeker C."/>
            <person name="Pinto D."/>
            <person name="Vollmers J."/>
            <person name="Rivas-Marin E."/>
            <person name="Kohn T."/>
            <person name="Peeters S.H."/>
            <person name="Heuer A."/>
            <person name="Rast P."/>
            <person name="Oberbeckmann S."/>
            <person name="Bunk B."/>
            <person name="Jeske O."/>
            <person name="Meyerdierks A."/>
            <person name="Storesund J.E."/>
            <person name="Kallscheuer N."/>
            <person name="Luecker S."/>
            <person name="Lage O.M."/>
            <person name="Pohl T."/>
            <person name="Merkel B.J."/>
            <person name="Hornburger P."/>
            <person name="Mueller R.-W."/>
            <person name="Bruemmer F."/>
            <person name="Labrenz M."/>
            <person name="Spormann A.M."/>
            <person name="Op den Camp H."/>
            <person name="Overmann J."/>
            <person name="Amann R."/>
            <person name="Jetten M.S.M."/>
            <person name="Mascher T."/>
            <person name="Medema M.H."/>
            <person name="Devos D.P."/>
            <person name="Kaster A.-K."/>
            <person name="Ovreas L."/>
            <person name="Rohde M."/>
            <person name="Galperin M.Y."/>
            <person name="Jogler C."/>
        </authorList>
    </citation>
    <scope>NUCLEOTIDE SEQUENCE [LARGE SCALE GENOMIC DNA]</scope>
    <source>
        <strain evidence="5 6">TBK1r</strain>
    </source>
</reference>
<dbReference type="PANTHER" id="PTHR35889:SF3">
    <property type="entry name" value="F-BOX DOMAIN-CONTAINING PROTEIN"/>
    <property type="match status" value="1"/>
</dbReference>
<accession>A0ABX5Y2F2</accession>
<dbReference type="Pfam" id="PF07583">
    <property type="entry name" value="PSCyt2"/>
    <property type="match status" value="1"/>
</dbReference>
<dbReference type="InterPro" id="IPR011444">
    <property type="entry name" value="DUF1549"/>
</dbReference>
<dbReference type="Proteomes" id="UP000318081">
    <property type="component" value="Chromosome"/>
</dbReference>
<dbReference type="Pfam" id="PF07587">
    <property type="entry name" value="PSD1"/>
    <property type="match status" value="1"/>
</dbReference>
<name>A0ABX5Y2F2_9BACT</name>
<dbReference type="PROSITE" id="PS51007">
    <property type="entry name" value="CYTC"/>
    <property type="match status" value="1"/>
</dbReference>
<sequence length="995" mass="111094">MRRSAFQFATGVGTLKASGMTLKIAPRPRTGCQRVVVAIAAACTLVLFAMASDVTAAPPMFEDAVEAVLATKCGKCHSGEVQKGELDLSSMTGVRRGGESGDPLLAESIDDSRLWSVIADGEMPPDGEPPLDADERKSIHTWIEAGGHSKVAAESKSETVDQHDVLPILLLRCNTCHGPRIRQAGVDLRSRAAMIAGGKNGPAMIPGDADASPMIRRIESHACPPSESLLKFFVRRPTQAETQTLRQWIDAGAPLAGATLAGATQASDPEPSSRAVADEDRQHWAFQPPVATSRFQSIDAFILDRLAENDLTLAPTADRDTLIRRAHVDLIGLPPSPDEYLFWRDSDDPNWYAQMIDRLLASNHYGERWGRYWLDLAGYADSEGGISADPIRKVAWKYRDYVIRAFNDDKPYDQFLLEQLAGDELVDYQNADTVTDAIVDQLIATGFLRMGIDETGSRTMNFVPERLKVISDAITVVSEGLMGLTMECARCHSHKYDPIPHRDYYRLKAVFQGALDEHDWDSFKTRTLNVATPEHRRKVAEKNPPLEKQIKQLQGQQKQWTADLQLQLLRDHYPDQSEDDNRATLNALKKADNNRTLKQKILVERLVKAELRPDSHQSERVLSLRQQIEDADRQIDRVRRKMAPPLAIRALWDLGRPSPTYVLRRGEHDKPGDPVAAGVPAVLTDQRNPFVVTPPFPDGTAKTGRRLALARWLTNPNHPLTARVMVNRIWHHHFGTGLVKDLENFGVQGERPSHPELLDWLAIEFIRRGWSIKEMHRLIMNSRVYQQSSQVTERAHQVDPQNRLLSHMNLRRMDAEALRDSLLAIAGRLDTTPGGLPDTVSIDRDGLVSANATDGGGWRRSVYLQYRRTEIPTMMDTFDYPQMGPNCLSRNVSTVSPQALMLMNNGRVRELAAAMARRVETIVGDKNSDDDDSNDEATVETVYQLALSRSPSDRERTLGTESLQQLRSAWGDNSAKALETYCHTILNSASFLYVD</sequence>
<dbReference type="EMBL" id="CP036432">
    <property type="protein sequence ID" value="QDV88447.1"/>
    <property type="molecule type" value="Genomic_DNA"/>
</dbReference>
<evidence type="ECO:0000256" key="1">
    <source>
        <dbReference type="ARBA" id="ARBA00022723"/>
    </source>
</evidence>
<keyword evidence="1 3" id="KW-0479">Metal-binding</keyword>
<protein>
    <submittedName>
        <fullName evidence="5">Planctomycete cytochrome C</fullName>
    </submittedName>
</protein>
<evidence type="ECO:0000313" key="5">
    <source>
        <dbReference type="EMBL" id="QDV88447.1"/>
    </source>
</evidence>
<evidence type="ECO:0000259" key="4">
    <source>
        <dbReference type="PROSITE" id="PS51007"/>
    </source>
</evidence>
<keyword evidence="3" id="KW-0349">Heme</keyword>
<gene>
    <name evidence="5" type="ORF">TBK1r_74800</name>
</gene>
<organism evidence="5 6">
    <name type="scientific">Stieleria magnilauensis</name>
    <dbReference type="NCBI Taxonomy" id="2527963"/>
    <lineage>
        <taxon>Bacteria</taxon>
        <taxon>Pseudomonadati</taxon>
        <taxon>Planctomycetota</taxon>
        <taxon>Planctomycetia</taxon>
        <taxon>Pirellulales</taxon>
        <taxon>Pirellulaceae</taxon>
        <taxon>Stieleria</taxon>
    </lineage>
</organism>
<keyword evidence="2 3" id="KW-0408">Iron</keyword>
<proteinExistence type="predicted"/>
<evidence type="ECO:0000313" key="6">
    <source>
        <dbReference type="Proteomes" id="UP000318081"/>
    </source>
</evidence>
<dbReference type="PANTHER" id="PTHR35889">
    <property type="entry name" value="CYCLOINULO-OLIGOSACCHARIDE FRUCTANOTRANSFERASE-RELATED"/>
    <property type="match status" value="1"/>
</dbReference>